<proteinExistence type="predicted"/>
<keyword evidence="2" id="KW-1185">Reference proteome</keyword>
<protein>
    <submittedName>
        <fullName evidence="1">Uncharacterized protein</fullName>
    </submittedName>
</protein>
<evidence type="ECO:0000313" key="1">
    <source>
        <dbReference type="EMBL" id="TNN73309.1"/>
    </source>
</evidence>
<gene>
    <name evidence="1" type="ORF">EYF80_016472</name>
</gene>
<organism evidence="1 2">
    <name type="scientific">Liparis tanakae</name>
    <name type="common">Tanaka's snailfish</name>
    <dbReference type="NCBI Taxonomy" id="230148"/>
    <lineage>
        <taxon>Eukaryota</taxon>
        <taxon>Metazoa</taxon>
        <taxon>Chordata</taxon>
        <taxon>Craniata</taxon>
        <taxon>Vertebrata</taxon>
        <taxon>Euteleostomi</taxon>
        <taxon>Actinopterygii</taxon>
        <taxon>Neopterygii</taxon>
        <taxon>Teleostei</taxon>
        <taxon>Neoteleostei</taxon>
        <taxon>Acanthomorphata</taxon>
        <taxon>Eupercaria</taxon>
        <taxon>Perciformes</taxon>
        <taxon>Cottioidei</taxon>
        <taxon>Cottales</taxon>
        <taxon>Liparidae</taxon>
        <taxon>Liparis</taxon>
    </lineage>
</organism>
<accession>A0A4Z2I5I1</accession>
<dbReference type="Proteomes" id="UP000314294">
    <property type="component" value="Unassembled WGS sequence"/>
</dbReference>
<reference evidence="1 2" key="1">
    <citation type="submission" date="2019-03" db="EMBL/GenBank/DDBJ databases">
        <title>First draft genome of Liparis tanakae, snailfish: a comprehensive survey of snailfish specific genes.</title>
        <authorList>
            <person name="Kim W."/>
            <person name="Song I."/>
            <person name="Jeong J.-H."/>
            <person name="Kim D."/>
            <person name="Kim S."/>
            <person name="Ryu S."/>
            <person name="Song J.Y."/>
            <person name="Lee S.K."/>
        </authorList>
    </citation>
    <scope>NUCLEOTIDE SEQUENCE [LARGE SCALE GENOMIC DNA]</scope>
    <source>
        <tissue evidence="1">Muscle</tissue>
    </source>
</reference>
<comment type="caution">
    <text evidence="1">The sequence shown here is derived from an EMBL/GenBank/DDBJ whole genome shotgun (WGS) entry which is preliminary data.</text>
</comment>
<sequence length="168" mass="18419">MPVFSAMGRILLMKENGSLNSSQLGSKTGHSGGGLNSSGRGWLIVFGPSRWKLVLDGSHEEESPCYEHLLLHNREALLQLMSCTKNVVKQAPNRPEPSSALILDQCHVCTDKPLRMLPTQKSSCPSSRLLFLLRFLGIDHFSRSTQTPASHRCVAIEVTTSQESMTGS</sequence>
<dbReference type="AlphaFoldDB" id="A0A4Z2I5I1"/>
<name>A0A4Z2I5I1_9TELE</name>
<dbReference type="EMBL" id="SRLO01000126">
    <property type="protein sequence ID" value="TNN73309.1"/>
    <property type="molecule type" value="Genomic_DNA"/>
</dbReference>
<evidence type="ECO:0000313" key="2">
    <source>
        <dbReference type="Proteomes" id="UP000314294"/>
    </source>
</evidence>